<protein>
    <recommendedName>
        <fullName evidence="1">Fibronectin type-III domain-containing protein</fullName>
    </recommendedName>
</protein>
<dbReference type="SMART" id="SM00060">
    <property type="entry name" value="FN3"/>
    <property type="match status" value="1"/>
</dbReference>
<accession>A0AAU9WUM5</accession>
<dbReference type="InterPro" id="IPR036116">
    <property type="entry name" value="FN3_sf"/>
</dbReference>
<comment type="caution">
    <text evidence="2">The sequence shown here is derived from an EMBL/GenBank/DDBJ whole genome shotgun (WGS) entry which is preliminary data.</text>
</comment>
<dbReference type="EMBL" id="CALNXJ010000021">
    <property type="protein sequence ID" value="CAH3126257.1"/>
    <property type="molecule type" value="Genomic_DNA"/>
</dbReference>
<organism evidence="2 3">
    <name type="scientific">Pocillopora meandrina</name>
    <dbReference type="NCBI Taxonomy" id="46732"/>
    <lineage>
        <taxon>Eukaryota</taxon>
        <taxon>Metazoa</taxon>
        <taxon>Cnidaria</taxon>
        <taxon>Anthozoa</taxon>
        <taxon>Hexacorallia</taxon>
        <taxon>Scleractinia</taxon>
        <taxon>Astrocoeniina</taxon>
        <taxon>Pocilloporidae</taxon>
        <taxon>Pocillopora</taxon>
    </lineage>
</organism>
<dbReference type="InterPro" id="IPR003961">
    <property type="entry name" value="FN3_dom"/>
</dbReference>
<evidence type="ECO:0000313" key="2">
    <source>
        <dbReference type="EMBL" id="CAH3126257.1"/>
    </source>
</evidence>
<feature type="domain" description="Fibronectin type-III" evidence="1">
    <location>
        <begin position="36"/>
        <end position="134"/>
    </location>
</feature>
<dbReference type="PROSITE" id="PS50853">
    <property type="entry name" value="FN3"/>
    <property type="match status" value="1"/>
</dbReference>
<evidence type="ECO:0000259" key="1">
    <source>
        <dbReference type="PROSITE" id="PS50853"/>
    </source>
</evidence>
<name>A0AAU9WUM5_9CNID</name>
<dbReference type="SUPFAM" id="SSF49265">
    <property type="entry name" value="Fibronectin type III"/>
    <property type="match status" value="1"/>
</dbReference>
<dbReference type="Gene3D" id="2.60.40.10">
    <property type="entry name" value="Immunoglobulins"/>
    <property type="match status" value="1"/>
</dbReference>
<proteinExistence type="predicted"/>
<gene>
    <name evidence="2" type="ORF">PMEA_00012006</name>
</gene>
<dbReference type="InterPro" id="IPR013783">
    <property type="entry name" value="Ig-like_fold"/>
</dbReference>
<dbReference type="CDD" id="cd00063">
    <property type="entry name" value="FN3"/>
    <property type="match status" value="1"/>
</dbReference>
<dbReference type="Proteomes" id="UP001159428">
    <property type="component" value="Unassembled WGS sequence"/>
</dbReference>
<reference evidence="2 3" key="1">
    <citation type="submission" date="2022-05" db="EMBL/GenBank/DDBJ databases">
        <authorList>
            <consortium name="Genoscope - CEA"/>
            <person name="William W."/>
        </authorList>
    </citation>
    <scope>NUCLEOTIDE SEQUENCE [LARGE SCALE GENOMIC DNA]</scope>
</reference>
<dbReference type="AlphaFoldDB" id="A0AAU9WUM5"/>
<keyword evidence="3" id="KW-1185">Reference proteome</keyword>
<sequence length="143" mass="15871">MAGYTAAGVGSFTRSVSRQPYEGGKGTIFLQVCPVPPKEFRAQIITANDVHLTWKEPDNSNGIVKFYFIKIYNTKTGLQVGNVRNQSADKESDMQQHSRPIPGLEYYTNYTYTIQAATIKPGEMAYATARTEEGGIVLTFSYV</sequence>
<dbReference type="Pfam" id="PF00041">
    <property type="entry name" value="fn3"/>
    <property type="match status" value="1"/>
</dbReference>
<evidence type="ECO:0000313" key="3">
    <source>
        <dbReference type="Proteomes" id="UP001159428"/>
    </source>
</evidence>